<organism evidence="12 13">
    <name type="scientific">Fructobacillus apis</name>
    <dbReference type="NCBI Taxonomy" id="2935017"/>
    <lineage>
        <taxon>Bacteria</taxon>
        <taxon>Bacillati</taxon>
        <taxon>Bacillota</taxon>
        <taxon>Bacilli</taxon>
        <taxon>Lactobacillales</taxon>
        <taxon>Lactobacillaceae</taxon>
        <taxon>Fructobacillus</taxon>
    </lineage>
</organism>
<evidence type="ECO:0000256" key="8">
    <source>
        <dbReference type="ARBA" id="ARBA00033408"/>
    </source>
</evidence>
<evidence type="ECO:0000256" key="9">
    <source>
        <dbReference type="PIRNR" id="PIRNR003128"/>
    </source>
</evidence>
<comment type="function">
    <text evidence="1 9">May be involved in recombinational repair of damaged DNA.</text>
</comment>
<evidence type="ECO:0000256" key="4">
    <source>
        <dbReference type="ARBA" id="ARBA00022741"/>
    </source>
</evidence>
<keyword evidence="10" id="KW-0175">Coiled coil</keyword>
<evidence type="ECO:0000256" key="5">
    <source>
        <dbReference type="ARBA" id="ARBA00022763"/>
    </source>
</evidence>
<name>A0ABT0ZP29_9LACO</name>
<dbReference type="Gene3D" id="3.40.50.300">
    <property type="entry name" value="P-loop containing nucleotide triphosphate hydrolases"/>
    <property type="match status" value="2"/>
</dbReference>
<dbReference type="PANTHER" id="PTHR11059">
    <property type="entry name" value="DNA REPAIR PROTEIN RECN"/>
    <property type="match status" value="1"/>
</dbReference>
<reference evidence="12 13" key="1">
    <citation type="submission" date="2022-06" db="EMBL/GenBank/DDBJ databases">
        <title>Fructobacillus taiwanensis sp. nov., isolated from the honeybee.</title>
        <authorList>
            <person name="Chen Y.-S."/>
            <person name="Wang L.-T."/>
            <person name="Lee Y.-S."/>
            <person name="Chang Y.-C."/>
            <person name="Wu H.-C."/>
            <person name="Liao C.-Y."/>
            <person name="Chen W.-H."/>
            <person name="Deng J.-N."/>
            <person name="Wang Y.-H."/>
        </authorList>
    </citation>
    <scope>NUCLEOTIDE SEQUENCE [LARGE SCALE GENOMIC DNA]</scope>
    <source>
        <strain evidence="12 13">W13</strain>
    </source>
</reference>
<keyword evidence="13" id="KW-1185">Reference proteome</keyword>
<evidence type="ECO:0000256" key="7">
    <source>
        <dbReference type="ARBA" id="ARBA00023204"/>
    </source>
</evidence>
<evidence type="ECO:0000256" key="6">
    <source>
        <dbReference type="ARBA" id="ARBA00022840"/>
    </source>
</evidence>
<feature type="domain" description="RecF/RecN/SMC N-terminal" evidence="11">
    <location>
        <begin position="1"/>
        <end position="510"/>
    </location>
</feature>
<dbReference type="InterPro" id="IPR027417">
    <property type="entry name" value="P-loop_NTPase"/>
</dbReference>
<dbReference type="SUPFAM" id="SSF52540">
    <property type="entry name" value="P-loop containing nucleoside triphosphate hydrolases"/>
    <property type="match status" value="1"/>
</dbReference>
<gene>
    <name evidence="12" type="primary">recN</name>
    <name evidence="12" type="ORF">NFX39_01260</name>
</gene>
<comment type="similarity">
    <text evidence="2 9">Belongs to the RecN family.</text>
</comment>
<dbReference type="CDD" id="cd03241">
    <property type="entry name" value="ABC_RecN"/>
    <property type="match status" value="2"/>
</dbReference>
<keyword evidence="7 9" id="KW-0234">DNA repair</keyword>
<dbReference type="RefSeq" id="WP_252442243.1">
    <property type="nucleotide sequence ID" value="NZ_JAMWYK010000001.1"/>
</dbReference>
<feature type="coiled-coil region" evidence="10">
    <location>
        <begin position="347"/>
        <end position="385"/>
    </location>
</feature>
<evidence type="ECO:0000256" key="3">
    <source>
        <dbReference type="ARBA" id="ARBA00021315"/>
    </source>
</evidence>
<dbReference type="Proteomes" id="UP001523234">
    <property type="component" value="Unassembled WGS sequence"/>
</dbReference>
<protein>
    <recommendedName>
        <fullName evidence="3 9">DNA repair protein RecN</fullName>
    </recommendedName>
    <alternativeName>
        <fullName evidence="8 9">Recombination protein N</fullName>
    </alternativeName>
</protein>
<accession>A0ABT0ZP29</accession>
<dbReference type="Pfam" id="PF02463">
    <property type="entry name" value="SMC_N"/>
    <property type="match status" value="1"/>
</dbReference>
<dbReference type="PANTHER" id="PTHR11059:SF0">
    <property type="entry name" value="DNA REPAIR PROTEIN RECN"/>
    <property type="match status" value="1"/>
</dbReference>
<dbReference type="InterPro" id="IPR003395">
    <property type="entry name" value="RecF/RecN/SMC_N"/>
</dbReference>
<comment type="caution">
    <text evidence="12">The sequence shown here is derived from an EMBL/GenBank/DDBJ whole genome shotgun (WGS) entry which is preliminary data.</text>
</comment>
<dbReference type="EMBL" id="JAMWYK010000001">
    <property type="protein sequence ID" value="MCO0831722.1"/>
    <property type="molecule type" value="Genomic_DNA"/>
</dbReference>
<dbReference type="NCBIfam" id="TIGR00634">
    <property type="entry name" value="recN"/>
    <property type="match status" value="1"/>
</dbReference>
<evidence type="ECO:0000313" key="12">
    <source>
        <dbReference type="EMBL" id="MCO0831722.1"/>
    </source>
</evidence>
<keyword evidence="5 9" id="KW-0227">DNA damage</keyword>
<proteinExistence type="inferred from homology"/>
<feature type="coiled-coil region" evidence="10">
    <location>
        <begin position="163"/>
        <end position="204"/>
    </location>
</feature>
<keyword evidence="6" id="KW-0067">ATP-binding</keyword>
<dbReference type="PIRSF" id="PIRSF003128">
    <property type="entry name" value="RecN"/>
    <property type="match status" value="1"/>
</dbReference>
<sequence>MLEQLVIENFAIIDQVDLSFDDRLTVLTGETGAGKSIIIDALAMLAGGRASTEMIRKGADKAVLQAVFSLEDAGDDLIAAFEEAGVDVSEGQVVIYREFNQKGRSVSRMNGVIVPLKTLAGLGARLVEIQGQHDTSLLLNPDSHLSLLDDFADAELKASRLKYEALFEDYRALALRLNQVKNQAQDLNQRLDLLTFQAEELKQANLQPGEEDELMAERSKLANHKKIADSLDQAQQALNPGLDGGAIDLLAAANASLQTAASFDAEYENVAKAISEAYYAAQDAGRDLDESVANLSFDEESLVKIDDRLQVIHSLKRKYGETVEDILAFQQKVEKDLSDLDGGALDIDALTEQKDALKVKITKAAEELTAKRKQVAAKLEAAVNQELGDLLMPEALFEVKFEPVEGFLPSGSDRVFFLVQTNKGEGMKPLEKAASGGEASRLMLALKTVFIAQQGLSTVVFDEIDTGVSGRVGSAIAQKMRAISQNTQVLAITHLPQVAAAADHHFLIQKEAVGDRTVTHVEDLADGKRDNAVAMMLSGDEISEAALANARDLRENAGK</sequence>
<evidence type="ECO:0000256" key="2">
    <source>
        <dbReference type="ARBA" id="ARBA00009441"/>
    </source>
</evidence>
<evidence type="ECO:0000313" key="13">
    <source>
        <dbReference type="Proteomes" id="UP001523234"/>
    </source>
</evidence>
<evidence type="ECO:0000256" key="1">
    <source>
        <dbReference type="ARBA" id="ARBA00003618"/>
    </source>
</evidence>
<evidence type="ECO:0000259" key="11">
    <source>
        <dbReference type="Pfam" id="PF02463"/>
    </source>
</evidence>
<evidence type="ECO:0000256" key="10">
    <source>
        <dbReference type="SAM" id="Coils"/>
    </source>
</evidence>
<keyword evidence="4" id="KW-0547">Nucleotide-binding</keyword>
<dbReference type="InterPro" id="IPR004604">
    <property type="entry name" value="DNA_recomb/repair_RecN"/>
</dbReference>